<protein>
    <recommendedName>
        <fullName evidence="2">Gliding motility protein GldL-like N-terminal domain-containing protein</fullName>
    </recommendedName>
</protein>
<evidence type="ECO:0000256" key="1">
    <source>
        <dbReference type="SAM" id="Phobius"/>
    </source>
</evidence>
<feature type="transmembrane region" description="Helical" evidence="1">
    <location>
        <begin position="44"/>
        <end position="66"/>
    </location>
</feature>
<dbReference type="STRING" id="551991.SAMN05192529_11148"/>
<feature type="domain" description="Gliding motility protein GldL-like N-terminal" evidence="2">
    <location>
        <begin position="16"/>
        <end position="61"/>
    </location>
</feature>
<keyword evidence="4" id="KW-1185">Reference proteome</keyword>
<evidence type="ECO:0000313" key="3">
    <source>
        <dbReference type="EMBL" id="SEA23506.1"/>
    </source>
</evidence>
<keyword evidence="1" id="KW-0472">Membrane</keyword>
<reference evidence="3 4" key="1">
    <citation type="submission" date="2016-10" db="EMBL/GenBank/DDBJ databases">
        <authorList>
            <person name="de Groot N.N."/>
        </authorList>
    </citation>
    <scope>NUCLEOTIDE SEQUENCE [LARGE SCALE GENOMIC DNA]</scope>
    <source>
        <strain evidence="3 4">Vu-144</strain>
    </source>
</reference>
<evidence type="ECO:0000259" key="2">
    <source>
        <dbReference type="Pfam" id="PF22827"/>
    </source>
</evidence>
<feature type="transmembrane region" description="Helical" evidence="1">
    <location>
        <begin position="12"/>
        <end position="32"/>
    </location>
</feature>
<name>A0A1H3ZIC3_9BACT</name>
<proteinExistence type="predicted"/>
<dbReference type="Pfam" id="PF22827">
    <property type="entry name" value="GldL_N"/>
    <property type="match status" value="1"/>
</dbReference>
<keyword evidence="1" id="KW-0812">Transmembrane</keyword>
<sequence length="211" mass="22770">MAVEKVRPIDRFLEIVYSFAAVPVLLGALFKITHTAPFGSANGWLNFGLYTEAFVFTSFGLLYIFAPPKAVDEMGIPIGDDGKLTKAPVVTPQPSALAAVDNMLKDADITPDSMNRLSEGFKNLEASIQRISTASNSMANTEEYMQKLQEATASLTSMNSFYAKLAETSQALVTSADDAKKTQAQIGQLAENLARLNQVYGGMLSAMQGQK</sequence>
<dbReference type="InterPro" id="IPR055087">
    <property type="entry name" value="GldL-like_N"/>
</dbReference>
<organism evidence="3 4">
    <name type="scientific">Arachidicoccus rhizosphaerae</name>
    <dbReference type="NCBI Taxonomy" id="551991"/>
    <lineage>
        <taxon>Bacteria</taxon>
        <taxon>Pseudomonadati</taxon>
        <taxon>Bacteroidota</taxon>
        <taxon>Chitinophagia</taxon>
        <taxon>Chitinophagales</taxon>
        <taxon>Chitinophagaceae</taxon>
        <taxon>Arachidicoccus</taxon>
    </lineage>
</organism>
<evidence type="ECO:0000313" key="4">
    <source>
        <dbReference type="Proteomes" id="UP000199041"/>
    </source>
</evidence>
<keyword evidence="1" id="KW-1133">Transmembrane helix</keyword>
<dbReference type="Proteomes" id="UP000199041">
    <property type="component" value="Unassembled WGS sequence"/>
</dbReference>
<dbReference type="OrthoDB" id="1466660at2"/>
<gene>
    <name evidence="3" type="ORF">SAMN05192529_11148</name>
</gene>
<dbReference type="RefSeq" id="WP_091397897.1">
    <property type="nucleotide sequence ID" value="NZ_FNQY01000011.1"/>
</dbReference>
<dbReference type="EMBL" id="FNQY01000011">
    <property type="protein sequence ID" value="SEA23506.1"/>
    <property type="molecule type" value="Genomic_DNA"/>
</dbReference>
<dbReference type="AlphaFoldDB" id="A0A1H3ZIC3"/>
<accession>A0A1H3ZIC3</accession>